<reference evidence="15 17" key="1">
    <citation type="journal article" date="2015" name="Genome Announc.">
        <title>Genome Sequences of Oblitimonas alkaliphila gen. nov. sp. nov. (Proposed), a Novel Bacterium of the Pseudomonadaceae Family.</title>
        <authorList>
            <person name="Lauer A.C."/>
            <person name="Nicholson A.C."/>
            <person name="Humrighouse B.W."/>
            <person name="Emery B."/>
            <person name="Drobish A."/>
            <person name="Juieng P."/>
            <person name="Loparev V."/>
            <person name="McQuiston J.R."/>
        </authorList>
    </citation>
    <scope>NUCLEOTIDE SEQUENCE [LARGE SCALE GENOMIC DNA]</scope>
    <source>
        <strain evidence="15 17">E5571</strain>
    </source>
</reference>
<feature type="transmembrane region" description="Helical" evidence="14">
    <location>
        <begin position="6"/>
        <end position="24"/>
    </location>
</feature>
<comment type="similarity">
    <text evidence="10">Belongs to the ZapG family.</text>
</comment>
<keyword evidence="4" id="KW-0132">Cell division</keyword>
<keyword evidence="2" id="KW-1003">Cell membrane</keyword>
<reference evidence="16" key="2">
    <citation type="submission" date="2020-06" db="EMBL/GenBank/DDBJ databases">
        <authorList>
            <person name="Dong N."/>
        </authorList>
    </citation>
    <scope>NUCLEOTIDE SEQUENCE</scope>
    <source>
        <strain evidence="16">DF46-2-2</strain>
    </source>
</reference>
<evidence type="ECO:0000256" key="1">
    <source>
        <dbReference type="ARBA" id="ARBA00004377"/>
    </source>
</evidence>
<evidence type="ECO:0000256" key="4">
    <source>
        <dbReference type="ARBA" id="ARBA00022618"/>
    </source>
</evidence>
<dbReference type="EMBL" id="CP012365">
    <property type="protein sequence ID" value="AKX60487.1"/>
    <property type="molecule type" value="Genomic_DNA"/>
</dbReference>
<sequence>MPIWLLPSATFIVGLIIGLIIAKARQSTPAQTQQQLDDLQLRFSQYQEDVATHINTTASLMNTLNQNYQDVQEHLAMGAERLTLDEVARQKLLARLQDNEPKKERIGTSTLTASAQPPKDYAPKGEQDIGALDESYGLKTKASD</sequence>
<feature type="compositionally biased region" description="Basic and acidic residues" evidence="13">
    <location>
        <begin position="97"/>
        <end position="106"/>
    </location>
</feature>
<evidence type="ECO:0000256" key="5">
    <source>
        <dbReference type="ARBA" id="ARBA00022692"/>
    </source>
</evidence>
<dbReference type="GO" id="GO:0005886">
    <property type="term" value="C:plasma membrane"/>
    <property type="evidence" value="ECO:0007669"/>
    <property type="project" value="UniProtKB-SubCell"/>
</dbReference>
<evidence type="ECO:0000256" key="11">
    <source>
        <dbReference type="ARBA" id="ARBA00035703"/>
    </source>
</evidence>
<comment type="subcellular location">
    <subcellularLocation>
        <location evidence="1">Cell inner membrane</location>
        <topology evidence="1">Single-pass membrane protein</topology>
    </subcellularLocation>
</comment>
<evidence type="ECO:0000256" key="2">
    <source>
        <dbReference type="ARBA" id="ARBA00022475"/>
    </source>
</evidence>
<dbReference type="OrthoDB" id="7068713at2"/>
<keyword evidence="3" id="KW-0997">Cell inner membrane</keyword>
<dbReference type="GO" id="GO:0051301">
    <property type="term" value="P:cell division"/>
    <property type="evidence" value="ECO:0007669"/>
    <property type="project" value="UniProtKB-KW"/>
</dbReference>
<gene>
    <name evidence="15" type="ORF">AKN88_00035</name>
    <name evidence="16" type="ORF">HX099_10445</name>
</gene>
<dbReference type="EMBL" id="JACANB010000008">
    <property type="protein sequence ID" value="MDM1697073.1"/>
    <property type="molecule type" value="Genomic_DNA"/>
</dbReference>
<dbReference type="Pfam" id="PF06295">
    <property type="entry name" value="ZapG-like"/>
    <property type="match status" value="1"/>
</dbReference>
<evidence type="ECO:0000256" key="10">
    <source>
        <dbReference type="ARBA" id="ARBA00035657"/>
    </source>
</evidence>
<evidence type="ECO:0000256" key="14">
    <source>
        <dbReference type="SAM" id="Phobius"/>
    </source>
</evidence>
<evidence type="ECO:0000256" key="3">
    <source>
        <dbReference type="ARBA" id="ARBA00022519"/>
    </source>
</evidence>
<dbReference type="STRING" id="1697053.AKN87_01945"/>
<dbReference type="GO" id="GO:0008360">
    <property type="term" value="P:regulation of cell shape"/>
    <property type="evidence" value="ECO:0007669"/>
    <property type="project" value="UniProtKB-KW"/>
</dbReference>
<accession>A0A0K1XH27</accession>
<keyword evidence="5 14" id="KW-0812">Transmembrane</keyword>
<evidence type="ECO:0000256" key="7">
    <source>
        <dbReference type="ARBA" id="ARBA00022989"/>
    </source>
</evidence>
<keyword evidence="7 14" id="KW-1133">Transmembrane helix</keyword>
<evidence type="ECO:0000313" key="17">
    <source>
        <dbReference type="Proteomes" id="UP000063953"/>
    </source>
</evidence>
<keyword evidence="9" id="KW-0131">Cell cycle</keyword>
<evidence type="ECO:0000256" key="6">
    <source>
        <dbReference type="ARBA" id="ARBA00022960"/>
    </source>
</evidence>
<evidence type="ECO:0000256" key="12">
    <source>
        <dbReference type="ARBA" id="ARBA00035727"/>
    </source>
</evidence>
<keyword evidence="17" id="KW-1185">Reference proteome</keyword>
<dbReference type="AlphaFoldDB" id="A0A0K1XH27"/>
<dbReference type="PANTHER" id="PTHR39579:SF1">
    <property type="entry name" value="INNER MEMBRANE PROTEIN YHCB"/>
    <property type="match status" value="1"/>
</dbReference>
<evidence type="ECO:0000313" key="16">
    <source>
        <dbReference type="EMBL" id="MDM1697073.1"/>
    </source>
</evidence>
<evidence type="ECO:0000256" key="9">
    <source>
        <dbReference type="ARBA" id="ARBA00023306"/>
    </source>
</evidence>
<keyword evidence="8 14" id="KW-0472">Membrane</keyword>
<protein>
    <recommendedName>
        <fullName evidence="11">Z-ring associated protein G</fullName>
    </recommendedName>
    <alternativeName>
        <fullName evidence="12">Cell division protein ZapG</fullName>
    </alternativeName>
</protein>
<proteinExistence type="inferred from homology"/>
<evidence type="ECO:0000256" key="8">
    <source>
        <dbReference type="ARBA" id="ARBA00023136"/>
    </source>
</evidence>
<dbReference type="Proteomes" id="UP000063953">
    <property type="component" value="Chromosome"/>
</dbReference>
<dbReference type="PANTHER" id="PTHR39579">
    <property type="entry name" value="INNER MEMBRANE PROTEIN YHCB"/>
    <property type="match status" value="1"/>
</dbReference>
<feature type="region of interest" description="Disordered" evidence="13">
    <location>
        <begin position="95"/>
        <end position="144"/>
    </location>
</feature>
<dbReference type="InterPro" id="IPR009386">
    <property type="entry name" value="ZapG-like"/>
</dbReference>
<evidence type="ECO:0000256" key="13">
    <source>
        <dbReference type="SAM" id="MobiDB-lite"/>
    </source>
</evidence>
<evidence type="ECO:0000313" key="15">
    <source>
        <dbReference type="EMBL" id="AKX60487.1"/>
    </source>
</evidence>
<reference evidence="16" key="3">
    <citation type="journal article" date="2022" name="Sci. Total Environ.">
        <title>Prevalence, transmission, and molecular epidemiology of tet(X)-positive bacteria among humans, animals, and environmental niches in China: An epidemiological, and genomic-based study.</title>
        <authorList>
            <person name="Dong N."/>
            <person name="Zeng Y."/>
            <person name="Cai C."/>
            <person name="Sun C."/>
            <person name="Lu J."/>
            <person name="Liu C."/>
            <person name="Zhou H."/>
            <person name="Sun Q."/>
            <person name="Shu L."/>
            <person name="Wang H."/>
            <person name="Wang Y."/>
            <person name="Wang S."/>
            <person name="Wu C."/>
            <person name="Chan E.W."/>
            <person name="Chen G."/>
            <person name="Shen Z."/>
            <person name="Chen S."/>
            <person name="Zhang R."/>
        </authorList>
    </citation>
    <scope>NUCLEOTIDE SEQUENCE</scope>
    <source>
        <strain evidence="16">DF46-2-2</strain>
    </source>
</reference>
<name>A0A0K1XH27_9GAMM</name>
<dbReference type="Proteomes" id="UP001173465">
    <property type="component" value="Unassembled WGS sequence"/>
</dbReference>
<organism evidence="15 17">
    <name type="scientific">Thiopseudomonas alkaliphila</name>
    <dbReference type="NCBI Taxonomy" id="1697053"/>
    <lineage>
        <taxon>Bacteria</taxon>
        <taxon>Pseudomonadati</taxon>
        <taxon>Pseudomonadota</taxon>
        <taxon>Gammaproteobacteria</taxon>
        <taxon>Pseudomonadales</taxon>
        <taxon>Pseudomonadaceae</taxon>
        <taxon>Thiopseudomonas</taxon>
    </lineage>
</organism>
<keyword evidence="6" id="KW-0133">Cell shape</keyword>